<gene>
    <name evidence="1" type="ORF">KR76_25135</name>
</gene>
<proteinExistence type="predicted"/>
<organism evidence="1 2">
    <name type="scientific">Nocardioides simplex</name>
    <name type="common">Arthrobacter simplex</name>
    <dbReference type="NCBI Taxonomy" id="2045"/>
    <lineage>
        <taxon>Bacteria</taxon>
        <taxon>Bacillati</taxon>
        <taxon>Actinomycetota</taxon>
        <taxon>Actinomycetes</taxon>
        <taxon>Propionibacteriales</taxon>
        <taxon>Nocardioidaceae</taxon>
        <taxon>Pimelobacter</taxon>
    </lineage>
</organism>
<keyword evidence="2" id="KW-1185">Reference proteome</keyword>
<name>A0A0A1DUY7_NOCSI</name>
<dbReference type="EMBL" id="CP009896">
    <property type="protein sequence ID" value="AIY19240.2"/>
    <property type="molecule type" value="Genomic_DNA"/>
</dbReference>
<sequence length="49" mass="5071">MIALTAGSDGAVLDDFTIVYTSEGRRYALDVAWSMALCGPAVTEGCSQG</sequence>
<evidence type="ECO:0000313" key="1">
    <source>
        <dbReference type="EMBL" id="AIY19240.2"/>
    </source>
</evidence>
<dbReference type="Proteomes" id="UP000030300">
    <property type="component" value="Chromosome"/>
</dbReference>
<dbReference type="AlphaFoldDB" id="A0A0A1DUY7"/>
<protein>
    <submittedName>
        <fullName evidence="1">Uncharacterized protein</fullName>
    </submittedName>
</protein>
<dbReference type="KEGG" id="psim:KR76_25135"/>
<evidence type="ECO:0000313" key="2">
    <source>
        <dbReference type="Proteomes" id="UP000030300"/>
    </source>
</evidence>
<dbReference type="HOGENOM" id="CLU_3138310_0_0_11"/>
<accession>A0A0A1DUY7</accession>
<reference evidence="1 2" key="1">
    <citation type="journal article" date="2015" name="Genome Announc.">
        <title>Complete Genome Sequence of Steroid-Transforming Nocardioides simplex VKM Ac-2033D.</title>
        <authorList>
            <person name="Shtratnikova V.Y."/>
            <person name="Schelkunov M.I."/>
            <person name="Pekov Y.A."/>
            <person name="Fokina V.V."/>
            <person name="Logacheva M.D."/>
            <person name="Sokolov S.L."/>
            <person name="Bragin E.Y."/>
            <person name="Ashapkin V.V."/>
            <person name="Donova M.V."/>
        </authorList>
    </citation>
    <scope>NUCLEOTIDE SEQUENCE [LARGE SCALE GENOMIC DNA]</scope>
    <source>
        <strain evidence="1 2">VKM Ac-2033D</strain>
    </source>
</reference>